<reference evidence="3 4" key="1">
    <citation type="journal article" date="2018" name="Sci. Rep.">
        <title>A novel species of the marine cyanobacterium Acaryochloris with a unique pigment content and lifestyle.</title>
        <authorList>
            <person name="Partensky F."/>
            <person name="Six C."/>
            <person name="Ratin M."/>
            <person name="Garczarek L."/>
            <person name="Vaulot D."/>
            <person name="Probert I."/>
            <person name="Calteau A."/>
            <person name="Gourvil P."/>
            <person name="Marie D."/>
            <person name="Grebert T."/>
            <person name="Bouchier C."/>
            <person name="Le Panse S."/>
            <person name="Gachenot M."/>
            <person name="Rodriguez F."/>
            <person name="Garrido J.L."/>
        </authorList>
    </citation>
    <scope>NUCLEOTIDE SEQUENCE [LARGE SCALE GENOMIC DNA]</scope>
    <source>
        <strain evidence="3 4">RCC1774</strain>
    </source>
</reference>
<dbReference type="Proteomes" id="UP000248857">
    <property type="component" value="Unassembled WGS sequence"/>
</dbReference>
<evidence type="ECO:0000313" key="4">
    <source>
        <dbReference type="Proteomes" id="UP000248857"/>
    </source>
</evidence>
<sequence>MVGYLLILSIIILGGVIATLGDRIGSRVGKARLSLFNLRPKKTAVLITILTGSVTSATTMGILLATNGQLRDAIFRIGTIQRQLRTFRAERDEVLQQKNQSEDELAIARAELTESVRRLRAVNRTLRTSVSRQRKSEAKLQQFQARFREAQNTLRKSTTQARVLRSKISRLVSEERQIQAERQRLLQQRNQTQKRLQGVEAQRRRLADAIATARTQLQQAEVQQQQFEAAVVEAQAQLQQANAQRGDLLQQRSQLQKDVATLERNRQRLERNVEALLIGLRRGNITIRTGQVLSSGVVEDIDTREEALEVLNTLLRQARTAAIVLINPPDLAPDQQVVQITSQSVERVVSQVSDGKPYLIRILAAANYLEGEETVLVAPQLAVNRLVLESEETLAVTSLTPEALSDEQILNRLNILFSDANQQAIQSGVLPDPLTGTVGSFQQIELFRFVLALKDRNDNTPVSIQAIAPNPVFTAGPLVLQLVALKGQEVILRSGDPATP</sequence>
<organism evidence="3 4">
    <name type="scientific">Acaryochloris thomasi RCC1774</name>
    <dbReference type="NCBI Taxonomy" id="1764569"/>
    <lineage>
        <taxon>Bacteria</taxon>
        <taxon>Bacillati</taxon>
        <taxon>Cyanobacteriota</taxon>
        <taxon>Cyanophyceae</taxon>
        <taxon>Acaryochloridales</taxon>
        <taxon>Acaryochloridaceae</taxon>
        <taxon>Acaryochloris</taxon>
        <taxon>Acaryochloris thomasi</taxon>
    </lineage>
</organism>
<keyword evidence="2" id="KW-0472">Membrane</keyword>
<evidence type="ECO:0000256" key="2">
    <source>
        <dbReference type="SAM" id="Phobius"/>
    </source>
</evidence>
<keyword evidence="2" id="KW-1133">Transmembrane helix</keyword>
<keyword evidence="4" id="KW-1185">Reference proteome</keyword>
<protein>
    <submittedName>
        <fullName evidence="3">Chromosome partition protein Smc</fullName>
    </submittedName>
</protein>
<keyword evidence="2" id="KW-0812">Transmembrane</keyword>
<accession>A0A2W1JIZ9</accession>
<dbReference type="OrthoDB" id="9812848at2"/>
<dbReference type="InterPro" id="IPR021435">
    <property type="entry name" value="DUF3084"/>
</dbReference>
<gene>
    <name evidence="3" type="primary">smc_6</name>
    <name evidence="3" type="ORF">C1752_02074</name>
</gene>
<keyword evidence="1" id="KW-0175">Coiled coil</keyword>
<dbReference type="RefSeq" id="WP_110986036.1">
    <property type="nucleotide sequence ID" value="NZ_CAWNWM010000005.1"/>
</dbReference>
<name>A0A2W1JIZ9_9CYAN</name>
<feature type="transmembrane region" description="Helical" evidence="2">
    <location>
        <begin position="44"/>
        <end position="65"/>
    </location>
</feature>
<feature type="transmembrane region" description="Helical" evidence="2">
    <location>
        <begin position="6"/>
        <end position="24"/>
    </location>
</feature>
<feature type="coiled-coil region" evidence="1">
    <location>
        <begin position="84"/>
        <end position="279"/>
    </location>
</feature>
<dbReference type="Pfam" id="PF11283">
    <property type="entry name" value="DUF3084"/>
    <property type="match status" value="1"/>
</dbReference>
<comment type="caution">
    <text evidence="3">The sequence shown here is derived from an EMBL/GenBank/DDBJ whole genome shotgun (WGS) entry which is preliminary data.</text>
</comment>
<evidence type="ECO:0000256" key="1">
    <source>
        <dbReference type="SAM" id="Coils"/>
    </source>
</evidence>
<dbReference type="EMBL" id="PQWO01000005">
    <property type="protein sequence ID" value="PZD73439.1"/>
    <property type="molecule type" value="Genomic_DNA"/>
</dbReference>
<dbReference type="AlphaFoldDB" id="A0A2W1JIZ9"/>
<evidence type="ECO:0000313" key="3">
    <source>
        <dbReference type="EMBL" id="PZD73439.1"/>
    </source>
</evidence>
<proteinExistence type="predicted"/>